<dbReference type="STRING" id="48467.SAMN02745166_02368"/>
<dbReference type="InterPro" id="IPR050312">
    <property type="entry name" value="IolE/XylAMocC-like"/>
</dbReference>
<evidence type="ECO:0000259" key="1">
    <source>
        <dbReference type="Pfam" id="PF01261"/>
    </source>
</evidence>
<dbReference type="PANTHER" id="PTHR12110">
    <property type="entry name" value="HYDROXYPYRUVATE ISOMERASE"/>
    <property type="match status" value="1"/>
</dbReference>
<dbReference type="GO" id="GO:0016853">
    <property type="term" value="F:isomerase activity"/>
    <property type="evidence" value="ECO:0007669"/>
    <property type="project" value="UniProtKB-KW"/>
</dbReference>
<dbReference type="Pfam" id="PF01261">
    <property type="entry name" value="AP_endonuc_2"/>
    <property type="match status" value="1"/>
</dbReference>
<evidence type="ECO:0000313" key="3">
    <source>
        <dbReference type="Proteomes" id="UP000190774"/>
    </source>
</evidence>
<dbReference type="AlphaFoldDB" id="A0A1T4Y2Z6"/>
<dbReference type="PANTHER" id="PTHR12110:SF53">
    <property type="entry name" value="BLR5974 PROTEIN"/>
    <property type="match status" value="1"/>
</dbReference>
<name>A0A1T4Y2Z6_9BACT</name>
<evidence type="ECO:0000313" key="2">
    <source>
        <dbReference type="EMBL" id="SKA96184.1"/>
    </source>
</evidence>
<organism evidence="2 3">
    <name type="scientific">Prosthecobacter debontii</name>
    <dbReference type="NCBI Taxonomy" id="48467"/>
    <lineage>
        <taxon>Bacteria</taxon>
        <taxon>Pseudomonadati</taxon>
        <taxon>Verrucomicrobiota</taxon>
        <taxon>Verrucomicrobiia</taxon>
        <taxon>Verrucomicrobiales</taxon>
        <taxon>Verrucomicrobiaceae</taxon>
        <taxon>Prosthecobacter</taxon>
    </lineage>
</organism>
<keyword evidence="3" id="KW-1185">Reference proteome</keyword>
<dbReference type="Gene3D" id="3.20.20.150">
    <property type="entry name" value="Divalent-metal-dependent TIM barrel enzymes"/>
    <property type="match status" value="1"/>
</dbReference>
<dbReference type="Proteomes" id="UP000190774">
    <property type="component" value="Unassembled WGS sequence"/>
</dbReference>
<protein>
    <submittedName>
        <fullName evidence="2">Sugar phosphate isomerase/epimerase</fullName>
    </submittedName>
</protein>
<keyword evidence="2" id="KW-0413">Isomerase</keyword>
<accession>A0A1T4Y2Z6</accession>
<reference evidence="3" key="1">
    <citation type="submission" date="2017-02" db="EMBL/GenBank/DDBJ databases">
        <authorList>
            <person name="Varghese N."/>
            <person name="Submissions S."/>
        </authorList>
    </citation>
    <scope>NUCLEOTIDE SEQUENCE [LARGE SCALE GENOMIC DNA]</scope>
    <source>
        <strain evidence="3">ATCC 700200</strain>
    </source>
</reference>
<dbReference type="InterPro" id="IPR013022">
    <property type="entry name" value="Xyl_isomerase-like_TIM-brl"/>
</dbReference>
<proteinExistence type="predicted"/>
<dbReference type="EMBL" id="FUYE01000007">
    <property type="protein sequence ID" value="SKA96184.1"/>
    <property type="molecule type" value="Genomic_DNA"/>
</dbReference>
<gene>
    <name evidence="2" type="ORF">SAMN02745166_02368</name>
</gene>
<sequence length="351" mass="38585">MNRRDFLYQSAFTTAALTASKLKASTSRPLIGMDHFAVRGTGWKAGQFIDYAASLKLDTCFISELHVFENFEEAYLKSLKEKADNAGLKLYVGTGCVCPTSNTWKDTYGTAEDHLALTIRVAKALGSPVARCYLGNQKDRSSDGGIQKHMEETVKVIQANKSRAEAEGIKIAIENHAGDMQSAELKTLIEAAGKSYVGANIDPGNAVWALEEPLTHLEVLGPLTVCSSVRGSMVWETEEGAMVQWTAVGEGLVDFKAYAKRFAELAPGVPLQVETISGFARPFAFKKDEFWKPFPESYRDSASFAAWLGMMKKGQEIPSFKAPEGPEKKEAEIAYQKAELERSTSWLQTNL</sequence>
<dbReference type="InterPro" id="IPR036237">
    <property type="entry name" value="Xyl_isomerase-like_sf"/>
</dbReference>
<dbReference type="SUPFAM" id="SSF51658">
    <property type="entry name" value="Xylose isomerase-like"/>
    <property type="match status" value="1"/>
</dbReference>
<dbReference type="RefSeq" id="WP_217698967.1">
    <property type="nucleotide sequence ID" value="NZ_FUYE01000007.1"/>
</dbReference>
<feature type="domain" description="Xylose isomerase-like TIM barrel" evidence="1">
    <location>
        <begin position="67"/>
        <end position="276"/>
    </location>
</feature>